<evidence type="ECO:0000313" key="1">
    <source>
        <dbReference type="EMBL" id="SJK85516.1"/>
    </source>
</evidence>
<protein>
    <submittedName>
        <fullName evidence="1">Hypothetical Zn-finger protein</fullName>
    </submittedName>
</protein>
<dbReference type="EMBL" id="LT719092">
    <property type="protein sequence ID" value="SJK85516.1"/>
    <property type="molecule type" value="Genomic_DNA"/>
</dbReference>
<keyword evidence="2" id="KW-1185">Reference proteome</keyword>
<name>A0A1R4A980_9ARCH</name>
<dbReference type="RefSeq" id="WP_145984000.1">
    <property type="nucleotide sequence ID" value="NZ_LT719092.1"/>
</dbReference>
<dbReference type="AlphaFoldDB" id="A0A1R4A980"/>
<organism evidence="1 2">
    <name type="scientific">Cuniculiplasma divulgatum</name>
    <dbReference type="NCBI Taxonomy" id="1673428"/>
    <lineage>
        <taxon>Archaea</taxon>
        <taxon>Methanobacteriati</taxon>
        <taxon>Thermoplasmatota</taxon>
        <taxon>Thermoplasmata</taxon>
        <taxon>Thermoplasmatales</taxon>
        <taxon>Cuniculiplasmataceae</taxon>
        <taxon>Cuniculiplasma</taxon>
    </lineage>
</organism>
<dbReference type="GeneID" id="41191925"/>
<proteinExistence type="predicted"/>
<gene>
    <name evidence="1" type="ORF">CPM_1730</name>
</gene>
<evidence type="ECO:0000313" key="2">
    <source>
        <dbReference type="Proteomes" id="UP000187822"/>
    </source>
</evidence>
<dbReference type="KEGG" id="cdiv:CPM_1730"/>
<accession>A0A1R4A980</accession>
<dbReference type="Proteomes" id="UP000187822">
    <property type="component" value="Chromosome I"/>
</dbReference>
<sequence length="71" mass="8183">MSGLYHVKCPNCGNEFNVNYSEWNSLSDTSLGLIFRWGPYSFSVKCPQCHKRERYHVTPEDAISQEGQPQD</sequence>
<dbReference type="STRING" id="1673428.CPM_1730"/>
<dbReference type="OrthoDB" id="209680at2157"/>
<reference evidence="2" key="1">
    <citation type="submission" date="2016-06" db="EMBL/GenBank/DDBJ databases">
        <authorList>
            <person name="Toshchakov V.S."/>
        </authorList>
    </citation>
    <scope>NUCLEOTIDE SEQUENCE [LARGE SCALE GENOMIC DNA]</scope>
    <source>
        <strain>PM4 (JCM 30641</strain>
        <strain evidence="2">\VKM B-2940)</strain>
    </source>
</reference>